<gene>
    <name evidence="1" type="primary">php_2</name>
    <name evidence="1" type="ORF">NCTC11075_02506</name>
</gene>
<proteinExistence type="predicted"/>
<dbReference type="AlphaFoldDB" id="A0A3S4IV83"/>
<dbReference type="InterPro" id="IPR032466">
    <property type="entry name" value="Metal_Hydrolase"/>
</dbReference>
<dbReference type="InterPro" id="IPR001559">
    <property type="entry name" value="Phosphotriesterase"/>
</dbReference>
<dbReference type="GO" id="GO:0008270">
    <property type="term" value="F:zinc ion binding"/>
    <property type="evidence" value="ECO:0007669"/>
    <property type="project" value="InterPro"/>
</dbReference>
<evidence type="ECO:0000313" key="1">
    <source>
        <dbReference type="EMBL" id="VEB90371.1"/>
    </source>
</evidence>
<protein>
    <submittedName>
        <fullName evidence="1">Putative hydrolase</fullName>
    </submittedName>
</protein>
<name>A0A3S4IV83_CITKO</name>
<accession>A0A3S4IV83</accession>
<reference evidence="1 2" key="1">
    <citation type="submission" date="2018-12" db="EMBL/GenBank/DDBJ databases">
        <authorList>
            <consortium name="Pathogen Informatics"/>
        </authorList>
    </citation>
    <scope>NUCLEOTIDE SEQUENCE [LARGE SCALE GENOMIC DNA]</scope>
    <source>
        <strain evidence="1 2">NCTC11075</strain>
    </source>
</reference>
<dbReference type="Gene3D" id="3.20.20.140">
    <property type="entry name" value="Metal-dependent hydrolases"/>
    <property type="match status" value="1"/>
</dbReference>
<dbReference type="EMBL" id="LR134204">
    <property type="protein sequence ID" value="VEB90371.1"/>
    <property type="molecule type" value="Genomic_DNA"/>
</dbReference>
<dbReference type="Proteomes" id="UP000270272">
    <property type="component" value="Chromosome"/>
</dbReference>
<dbReference type="GO" id="GO:0016787">
    <property type="term" value="F:hydrolase activity"/>
    <property type="evidence" value="ECO:0007669"/>
    <property type="project" value="UniProtKB-KW"/>
</dbReference>
<dbReference type="SUPFAM" id="SSF51556">
    <property type="entry name" value="Metallo-dependent hydrolases"/>
    <property type="match status" value="1"/>
</dbReference>
<dbReference type="Pfam" id="PF02126">
    <property type="entry name" value="PTE"/>
    <property type="match status" value="1"/>
</dbReference>
<organism evidence="1 2">
    <name type="scientific">Citrobacter koseri</name>
    <name type="common">Citrobacter diversus</name>
    <dbReference type="NCBI Taxonomy" id="545"/>
    <lineage>
        <taxon>Bacteria</taxon>
        <taxon>Pseudomonadati</taxon>
        <taxon>Pseudomonadota</taxon>
        <taxon>Gammaproteobacteria</taxon>
        <taxon>Enterobacterales</taxon>
        <taxon>Enterobacteriaceae</taxon>
        <taxon>Citrobacter</taxon>
    </lineage>
</organism>
<keyword evidence="1" id="KW-0378">Hydrolase</keyword>
<evidence type="ECO:0000313" key="2">
    <source>
        <dbReference type="Proteomes" id="UP000270272"/>
    </source>
</evidence>
<sequence>MQAQGVDLSRVVIGHCDLKDNLDGILQMIDLGAYVQFDTIGKKQLLPG</sequence>